<evidence type="ECO:0000313" key="1">
    <source>
        <dbReference type="EMBL" id="QCO16269.1"/>
    </source>
</evidence>
<evidence type="ECO:0008006" key="3">
    <source>
        <dbReference type="Google" id="ProtNLM"/>
    </source>
</evidence>
<accession>A0A4D8R9T1</accession>
<dbReference type="AlphaFoldDB" id="A0A4D8R9T1"/>
<gene>
    <name evidence="1" type="ORF">D3869_01300</name>
</gene>
<protein>
    <recommendedName>
        <fullName evidence="3">N-acetyltransferase domain-containing protein</fullName>
    </recommendedName>
</protein>
<dbReference type="InterPro" id="IPR016181">
    <property type="entry name" value="Acyl_CoA_acyltransferase"/>
</dbReference>
<dbReference type="Proteomes" id="UP000298693">
    <property type="component" value="Chromosome"/>
</dbReference>
<proteinExistence type="predicted"/>
<reference evidence="1 2" key="1">
    <citation type="submission" date="2018-09" db="EMBL/GenBank/DDBJ databases">
        <title>Whole genome based analysis of evolution and adaptive divergence in Indian and Brazilian strains of Azospirillum brasilense.</title>
        <authorList>
            <person name="Singh C."/>
            <person name="Tripathi A.K."/>
        </authorList>
    </citation>
    <scope>NUCLEOTIDE SEQUENCE [LARGE SCALE GENOMIC DNA]</scope>
    <source>
        <strain evidence="1 2">MTCC4039</strain>
    </source>
</reference>
<dbReference type="SUPFAM" id="SSF55729">
    <property type="entry name" value="Acyl-CoA N-acyltransferases (Nat)"/>
    <property type="match status" value="1"/>
</dbReference>
<dbReference type="EMBL" id="CP032345">
    <property type="protein sequence ID" value="QCO16269.1"/>
    <property type="molecule type" value="Genomic_DNA"/>
</dbReference>
<organism evidence="1 2">
    <name type="scientific">Azospirillum brasilense</name>
    <dbReference type="NCBI Taxonomy" id="192"/>
    <lineage>
        <taxon>Bacteria</taxon>
        <taxon>Pseudomonadati</taxon>
        <taxon>Pseudomonadota</taxon>
        <taxon>Alphaproteobacteria</taxon>
        <taxon>Rhodospirillales</taxon>
        <taxon>Azospirillaceae</taxon>
        <taxon>Azospirillum</taxon>
    </lineage>
</organism>
<evidence type="ECO:0000313" key="2">
    <source>
        <dbReference type="Proteomes" id="UP000298693"/>
    </source>
</evidence>
<sequence>MFPARTVAPDFRLVETMSLGTGPLAPALGAARDRLSRELVARGVTPTLCESWPDLQALNARHRDSWFPLLPKPSSASAFWLGLVDGEGEVVATHAVVLLDCSASSFGARLADLSALHDPGSAPADEWAFVASEAAHDTSGAVAWIVAGWTRPDWRGAGLFHRLGELVRLVALARWNPKWVVGLVDPETVPVWSGRGGGRRRLEERPGILYHQNGVGRLPLHFMRWSRAAVALDLEIIQHMATT</sequence>
<name>A0A4D8R9T1_AZOBR</name>